<dbReference type="OrthoDB" id="5381096at2"/>
<dbReference type="STRING" id="644282.Deba_2867"/>
<dbReference type="SUPFAM" id="SSF55729">
    <property type="entry name" value="Acyl-CoA N-acyltransferases (Nat)"/>
    <property type="match status" value="1"/>
</dbReference>
<keyword evidence="1" id="KW-0808">Transferase</keyword>
<dbReference type="PROSITE" id="PS51186">
    <property type="entry name" value="GNAT"/>
    <property type="match status" value="1"/>
</dbReference>
<organism evidence="4 5">
    <name type="scientific">Desulfarculus baarsii (strain ATCC 33931 / DSM 2075 / LMG 7858 / VKM B-1802 / 2st14)</name>
    <dbReference type="NCBI Taxonomy" id="644282"/>
    <lineage>
        <taxon>Bacteria</taxon>
        <taxon>Pseudomonadati</taxon>
        <taxon>Thermodesulfobacteriota</taxon>
        <taxon>Desulfarculia</taxon>
        <taxon>Desulfarculales</taxon>
        <taxon>Desulfarculaceae</taxon>
        <taxon>Desulfarculus</taxon>
    </lineage>
</organism>
<dbReference type="PANTHER" id="PTHR43877">
    <property type="entry name" value="AMINOALKYLPHOSPHONATE N-ACETYLTRANSFERASE-RELATED-RELATED"/>
    <property type="match status" value="1"/>
</dbReference>
<dbReference type="AlphaFoldDB" id="E1QMH7"/>
<proteinExistence type="predicted"/>
<sequence length="171" mass="18532">MRAVDQAWFAIRPLDPADAQAVCRVHHAAVAALANDGLHTPAQLSLWAAGMRPEVITQRLPAEGARGLVAQAAGEVIGFGVLLEAEIRALYVDVRWQGRGAGRGLLLALEALIAEAGHTRLTLNSSLNARRFYQAMGYNALREAVFPLGENEAMRCVVMEKRLREQPLSAL</sequence>
<dbReference type="EMBL" id="CP002085">
    <property type="protein sequence ID" value="ADK86220.1"/>
    <property type="molecule type" value="Genomic_DNA"/>
</dbReference>
<evidence type="ECO:0000259" key="3">
    <source>
        <dbReference type="PROSITE" id="PS51186"/>
    </source>
</evidence>
<dbReference type="InterPro" id="IPR000182">
    <property type="entry name" value="GNAT_dom"/>
</dbReference>
<feature type="domain" description="N-acetyltransferase" evidence="3">
    <location>
        <begin position="9"/>
        <end position="164"/>
    </location>
</feature>
<gene>
    <name evidence="4" type="ordered locus">Deba_2867</name>
</gene>
<reference evidence="4 5" key="1">
    <citation type="journal article" date="2010" name="Stand. Genomic Sci.">
        <title>Complete genome sequence of Desulfarculus baarsii type strain (2st14).</title>
        <authorList>
            <person name="Sun H."/>
            <person name="Spring S."/>
            <person name="Lapidus A."/>
            <person name="Davenport K."/>
            <person name="Del Rio T.G."/>
            <person name="Tice H."/>
            <person name="Nolan M."/>
            <person name="Copeland A."/>
            <person name="Cheng J.F."/>
            <person name="Lucas S."/>
            <person name="Tapia R."/>
            <person name="Goodwin L."/>
            <person name="Pitluck S."/>
            <person name="Ivanova N."/>
            <person name="Pagani I."/>
            <person name="Mavromatis K."/>
            <person name="Ovchinnikova G."/>
            <person name="Pati A."/>
            <person name="Chen A."/>
            <person name="Palaniappan K."/>
            <person name="Hauser L."/>
            <person name="Chang Y.J."/>
            <person name="Jeffries C.D."/>
            <person name="Detter J.C."/>
            <person name="Han C."/>
            <person name="Rohde M."/>
            <person name="Brambilla E."/>
            <person name="Goker M."/>
            <person name="Woyke T."/>
            <person name="Bristow J."/>
            <person name="Eisen J.A."/>
            <person name="Markowitz V."/>
            <person name="Hugenholtz P."/>
            <person name="Kyrpides N.C."/>
            <person name="Klenk H.P."/>
            <person name="Land M."/>
        </authorList>
    </citation>
    <scope>NUCLEOTIDE SEQUENCE [LARGE SCALE GENOMIC DNA]</scope>
    <source>
        <strain evidence="5">ATCC 33931 / DSM 2075 / LMG 7858 / VKM B-1802 / 2st14</strain>
    </source>
</reference>
<dbReference type="RefSeq" id="WP_013259658.1">
    <property type="nucleotide sequence ID" value="NC_014365.1"/>
</dbReference>
<keyword evidence="5" id="KW-1185">Reference proteome</keyword>
<keyword evidence="2" id="KW-0012">Acyltransferase</keyword>
<evidence type="ECO:0000256" key="2">
    <source>
        <dbReference type="ARBA" id="ARBA00023315"/>
    </source>
</evidence>
<name>E1QMH7_DESB2</name>
<dbReference type="eggNOG" id="COG0456">
    <property type="taxonomic scope" value="Bacteria"/>
</dbReference>
<dbReference type="PANTHER" id="PTHR43877:SF1">
    <property type="entry name" value="ACETYLTRANSFERASE"/>
    <property type="match status" value="1"/>
</dbReference>
<evidence type="ECO:0000256" key="1">
    <source>
        <dbReference type="ARBA" id="ARBA00022679"/>
    </source>
</evidence>
<evidence type="ECO:0000313" key="4">
    <source>
        <dbReference type="EMBL" id="ADK86220.1"/>
    </source>
</evidence>
<dbReference type="GO" id="GO:0016747">
    <property type="term" value="F:acyltransferase activity, transferring groups other than amino-acyl groups"/>
    <property type="evidence" value="ECO:0007669"/>
    <property type="project" value="InterPro"/>
</dbReference>
<dbReference type="Gene3D" id="3.40.630.30">
    <property type="match status" value="1"/>
</dbReference>
<dbReference type="Proteomes" id="UP000009047">
    <property type="component" value="Chromosome"/>
</dbReference>
<dbReference type="KEGG" id="dbr:Deba_2867"/>
<protein>
    <submittedName>
        <fullName evidence="4">GCN5-related N-acetyltransferase</fullName>
    </submittedName>
</protein>
<dbReference type="InterPro" id="IPR050832">
    <property type="entry name" value="Bact_Acetyltransf"/>
</dbReference>
<accession>E1QMH7</accession>
<dbReference type="HOGENOM" id="CLU_087351_4_0_7"/>
<dbReference type="InterPro" id="IPR016181">
    <property type="entry name" value="Acyl_CoA_acyltransferase"/>
</dbReference>
<evidence type="ECO:0000313" key="5">
    <source>
        <dbReference type="Proteomes" id="UP000009047"/>
    </source>
</evidence>
<dbReference type="Pfam" id="PF13673">
    <property type="entry name" value="Acetyltransf_10"/>
    <property type="match status" value="1"/>
</dbReference>